<dbReference type="Pfam" id="PF01195">
    <property type="entry name" value="Pept_tRNA_hydro"/>
    <property type="match status" value="1"/>
</dbReference>
<comment type="catalytic activity">
    <reaction evidence="6">
        <text>an N-acyl-L-alpha-aminoacyl-tRNA + H2O = an N-acyl-L-amino acid + a tRNA + H(+)</text>
        <dbReference type="Rhea" id="RHEA:54448"/>
        <dbReference type="Rhea" id="RHEA-COMP:10123"/>
        <dbReference type="Rhea" id="RHEA-COMP:13883"/>
        <dbReference type="ChEBI" id="CHEBI:15377"/>
        <dbReference type="ChEBI" id="CHEBI:15378"/>
        <dbReference type="ChEBI" id="CHEBI:59874"/>
        <dbReference type="ChEBI" id="CHEBI:78442"/>
        <dbReference type="ChEBI" id="CHEBI:138191"/>
        <dbReference type="EC" id="3.1.1.29"/>
    </reaction>
    <physiologicalReaction direction="left-to-right" evidence="6">
        <dbReference type="Rhea" id="RHEA:54449"/>
    </physiologicalReaction>
</comment>
<dbReference type="FunFam" id="3.40.50.1470:FF:000003">
    <property type="entry name" value="Peptidyl-tRNA hydrolase 1 homolog"/>
    <property type="match status" value="1"/>
</dbReference>
<dbReference type="PANTHER" id="PTHR17224:SF1">
    <property type="entry name" value="PEPTIDYL-TRNA HYDROLASE"/>
    <property type="match status" value="1"/>
</dbReference>
<dbReference type="Proteomes" id="UP000002280">
    <property type="component" value="Chromosome 1"/>
</dbReference>
<dbReference type="OMA" id="PNTYMNL"/>
<gene>
    <name evidence="8" type="primary">PTRH1</name>
</gene>
<reference evidence="8" key="3">
    <citation type="submission" date="2025-09" db="UniProtKB">
        <authorList>
            <consortium name="Ensembl"/>
        </authorList>
    </citation>
    <scope>IDENTIFICATION</scope>
</reference>
<dbReference type="CTD" id="138428"/>
<evidence type="ECO:0000313" key="8">
    <source>
        <dbReference type="Ensembl" id="ENSMODP00000047313.1"/>
    </source>
</evidence>
<evidence type="ECO:0000256" key="5">
    <source>
        <dbReference type="ARBA" id="ARBA00038063"/>
    </source>
</evidence>
<evidence type="ECO:0000313" key="9">
    <source>
        <dbReference type="Proteomes" id="UP000002280"/>
    </source>
</evidence>
<proteinExistence type="inferred from homology"/>
<keyword evidence="4" id="KW-0694">RNA-binding</keyword>
<dbReference type="GeneTree" id="ENSGT00390000004247"/>
<evidence type="ECO:0000256" key="4">
    <source>
        <dbReference type="ARBA" id="ARBA00022884"/>
    </source>
</evidence>
<evidence type="ECO:0000256" key="6">
    <source>
        <dbReference type="ARBA" id="ARBA00052122"/>
    </source>
</evidence>
<dbReference type="InterPro" id="IPR001328">
    <property type="entry name" value="Pept_tRNA_hydro"/>
</dbReference>
<reference evidence="8" key="2">
    <citation type="submission" date="2025-08" db="UniProtKB">
        <authorList>
            <consortium name="Ensembl"/>
        </authorList>
    </citation>
    <scope>IDENTIFICATION</scope>
</reference>
<dbReference type="OrthoDB" id="1711136at2759"/>
<dbReference type="PANTHER" id="PTHR17224">
    <property type="entry name" value="PEPTIDYL-TRNA HYDROLASE"/>
    <property type="match status" value="1"/>
</dbReference>
<dbReference type="Gene3D" id="3.40.50.1470">
    <property type="entry name" value="Peptidyl-tRNA hydrolase"/>
    <property type="match status" value="1"/>
</dbReference>
<dbReference type="PROSITE" id="PS01196">
    <property type="entry name" value="PEPT_TRNA_HYDROL_2"/>
    <property type="match status" value="1"/>
</dbReference>
<evidence type="ECO:0000256" key="2">
    <source>
        <dbReference type="ARBA" id="ARBA00022555"/>
    </source>
</evidence>
<dbReference type="STRING" id="13616.ENSMODP00000047313"/>
<dbReference type="GeneID" id="100011574"/>
<dbReference type="EC" id="3.1.1.29" evidence="1"/>
<dbReference type="SUPFAM" id="SSF53178">
    <property type="entry name" value="Peptidyl-tRNA hydrolase-like"/>
    <property type="match status" value="1"/>
</dbReference>
<dbReference type="InterPro" id="IPR018171">
    <property type="entry name" value="Pept_tRNA_hydro_CS"/>
</dbReference>
<comment type="similarity">
    <text evidence="5">Belongs to the PTH family.</text>
</comment>
<evidence type="ECO:0000256" key="7">
    <source>
        <dbReference type="ARBA" id="ARBA00053438"/>
    </source>
</evidence>
<dbReference type="RefSeq" id="XP_001365569.1">
    <property type="nucleotide sequence ID" value="XM_001365532.4"/>
</dbReference>
<comment type="function">
    <text evidence="7">Peptidyl-tRNA hydrolase that cleaves nascent chains-tRNAs that are not stably fixed in the P-site of 60S ribosome-nascent chain complexes. Acts downstream of the ribosome-associated quality control (RQC) pathway to release non-ubiquitinated nascent chains from 60S and 80S ribosome-nascent chain complexes. Does not act on ubiquitinated nascent chains, which are cleaved by ANKZF1 for degradation.</text>
</comment>
<dbReference type="Bgee" id="ENSMODG00000041518">
    <property type="expression patterns" value="Expressed in testis and 17 other cell types or tissues"/>
</dbReference>
<evidence type="ECO:0000256" key="1">
    <source>
        <dbReference type="ARBA" id="ARBA00013260"/>
    </source>
</evidence>
<dbReference type="GO" id="GO:0004045">
    <property type="term" value="F:peptidyl-tRNA hydrolase activity"/>
    <property type="evidence" value="ECO:0000318"/>
    <property type="project" value="GO_Central"/>
</dbReference>
<dbReference type="KEGG" id="mdo:100011574"/>
<keyword evidence="2" id="KW-0820">tRNA-binding</keyword>
<sequence length="218" mass="23895">MSPPGFGLLWSWLSRGMSRTIPELRPPGKRWLVAGLGNYRLQGTRHSVGMAVLNQLAQHLNVADQWKKQHQCHADVAVACLGEAELVLLKPRRFMNVNGLSVAQAAKMYQLAAEDIYLVHDELDKPLGKLAMKLGGSASGHNGVRSCISCLNSNVMPRLRVGIGRPTHPGAVERYVLDRFTAAEQEQLPQLLEQATELLLSHIQQRSLAGATCPSHPS</sequence>
<accession>A0A5F8GI65</accession>
<dbReference type="GO" id="GO:0000049">
    <property type="term" value="F:tRNA binding"/>
    <property type="evidence" value="ECO:0007669"/>
    <property type="project" value="UniProtKB-KW"/>
</dbReference>
<dbReference type="NCBIfam" id="TIGR00447">
    <property type="entry name" value="pth"/>
    <property type="match status" value="1"/>
</dbReference>
<keyword evidence="9" id="KW-1185">Reference proteome</keyword>
<dbReference type="InParanoid" id="A0A5F8GI65"/>
<dbReference type="AlphaFoldDB" id="A0A5F8GI65"/>
<dbReference type="FunCoup" id="A0A5F8GI65">
    <property type="interactions" value="44"/>
</dbReference>
<evidence type="ECO:0000256" key="3">
    <source>
        <dbReference type="ARBA" id="ARBA00022801"/>
    </source>
</evidence>
<organism evidence="8 9">
    <name type="scientific">Monodelphis domestica</name>
    <name type="common">Gray short-tailed opossum</name>
    <dbReference type="NCBI Taxonomy" id="13616"/>
    <lineage>
        <taxon>Eukaryota</taxon>
        <taxon>Metazoa</taxon>
        <taxon>Chordata</taxon>
        <taxon>Craniata</taxon>
        <taxon>Vertebrata</taxon>
        <taxon>Euteleostomi</taxon>
        <taxon>Mammalia</taxon>
        <taxon>Metatheria</taxon>
        <taxon>Didelphimorphia</taxon>
        <taxon>Didelphidae</taxon>
        <taxon>Monodelphis</taxon>
    </lineage>
</organism>
<dbReference type="InterPro" id="IPR036416">
    <property type="entry name" value="Pept_tRNA_hydro_sf"/>
</dbReference>
<dbReference type="CDD" id="cd00462">
    <property type="entry name" value="PTH"/>
    <property type="match status" value="1"/>
</dbReference>
<name>A0A5F8GI65_MONDO</name>
<protein>
    <recommendedName>
        <fullName evidence="1">peptidyl-tRNA hydrolase</fullName>
        <ecNumber evidence="1">3.1.1.29</ecNumber>
    </recommendedName>
</protein>
<dbReference type="GO" id="GO:0072344">
    <property type="term" value="P:rescue of stalled ribosome"/>
    <property type="evidence" value="ECO:0007669"/>
    <property type="project" value="Ensembl"/>
</dbReference>
<dbReference type="Ensembl" id="ENSMODT00000061774.1">
    <property type="protein sequence ID" value="ENSMODP00000047313.1"/>
    <property type="gene ID" value="ENSMODG00000041518.1"/>
</dbReference>
<keyword evidence="3" id="KW-0378">Hydrolase</keyword>
<reference evidence="8 9" key="1">
    <citation type="journal article" date="2007" name="Nature">
        <title>Genome of the marsupial Monodelphis domestica reveals innovation in non-coding sequences.</title>
        <authorList>
            <person name="Mikkelsen T.S."/>
            <person name="Wakefield M.J."/>
            <person name="Aken B."/>
            <person name="Amemiya C.T."/>
            <person name="Chang J.L."/>
            <person name="Duke S."/>
            <person name="Garber M."/>
            <person name="Gentles A.J."/>
            <person name="Goodstadt L."/>
            <person name="Heger A."/>
            <person name="Jurka J."/>
            <person name="Kamal M."/>
            <person name="Mauceli E."/>
            <person name="Searle S.M."/>
            <person name="Sharpe T."/>
            <person name="Baker M.L."/>
            <person name="Batzer M.A."/>
            <person name="Benos P.V."/>
            <person name="Belov K."/>
            <person name="Clamp M."/>
            <person name="Cook A."/>
            <person name="Cuff J."/>
            <person name="Das R."/>
            <person name="Davidow L."/>
            <person name="Deakin J.E."/>
            <person name="Fazzari M.J."/>
            <person name="Glass J.L."/>
            <person name="Grabherr M."/>
            <person name="Greally J.M."/>
            <person name="Gu W."/>
            <person name="Hore T.A."/>
            <person name="Huttley G.A."/>
            <person name="Kleber M."/>
            <person name="Jirtle R.L."/>
            <person name="Koina E."/>
            <person name="Lee J.T."/>
            <person name="Mahony S."/>
            <person name="Marra M.A."/>
            <person name="Miller R.D."/>
            <person name="Nicholls R.D."/>
            <person name="Oda M."/>
            <person name="Papenfuss A.T."/>
            <person name="Parra Z.E."/>
            <person name="Pollock D.D."/>
            <person name="Ray D.A."/>
            <person name="Schein J.E."/>
            <person name="Speed T.P."/>
            <person name="Thompson K."/>
            <person name="VandeBerg J.L."/>
            <person name="Wade C.M."/>
            <person name="Walker J.A."/>
            <person name="Waters P.D."/>
            <person name="Webber C."/>
            <person name="Weidman J.R."/>
            <person name="Xie X."/>
            <person name="Zody M.C."/>
            <person name="Baldwin J."/>
            <person name="Abdouelleil A."/>
            <person name="Abdulkadir J."/>
            <person name="Abebe A."/>
            <person name="Abera B."/>
            <person name="Abreu J."/>
            <person name="Acer S.C."/>
            <person name="Aftuck L."/>
            <person name="Alexander A."/>
            <person name="An P."/>
            <person name="Anderson E."/>
            <person name="Anderson S."/>
            <person name="Arachi H."/>
            <person name="Azer M."/>
            <person name="Bachantsang P."/>
            <person name="Barry A."/>
            <person name="Bayul T."/>
            <person name="Berlin A."/>
            <person name="Bessette D."/>
            <person name="Bloom T."/>
            <person name="Bloom T."/>
            <person name="Boguslavskiy L."/>
            <person name="Bonnet C."/>
            <person name="Boukhgalter B."/>
            <person name="Bourzgui I."/>
            <person name="Brown A."/>
            <person name="Cahill P."/>
            <person name="Channer S."/>
            <person name="Cheshatsang Y."/>
            <person name="Chuda L."/>
            <person name="Citroen M."/>
            <person name="Collymore A."/>
            <person name="Cooke P."/>
            <person name="Costello M."/>
            <person name="D'Aco K."/>
            <person name="Daza R."/>
            <person name="De Haan G."/>
            <person name="DeGray S."/>
            <person name="DeMaso C."/>
            <person name="Dhargay N."/>
            <person name="Dooley K."/>
            <person name="Dooley E."/>
            <person name="Doricent M."/>
            <person name="Dorje P."/>
            <person name="Dorjee K."/>
            <person name="Dupes A."/>
            <person name="Elong R."/>
            <person name="Falk J."/>
            <person name="Farina A."/>
            <person name="Faro S."/>
            <person name="Ferguson D."/>
            <person name="Fisher S."/>
            <person name="Foley C.D."/>
            <person name="Franke A."/>
            <person name="Friedrich D."/>
            <person name="Gadbois L."/>
            <person name="Gearin G."/>
            <person name="Gearin C.R."/>
            <person name="Giannoukos G."/>
            <person name="Goode T."/>
            <person name="Graham J."/>
            <person name="Grandbois E."/>
            <person name="Grewal S."/>
            <person name="Gyaltsen K."/>
            <person name="Hafez N."/>
            <person name="Hagos B."/>
            <person name="Hall J."/>
            <person name="Henson C."/>
            <person name="Hollinger A."/>
            <person name="Honan T."/>
            <person name="Huard M.D."/>
            <person name="Hughes L."/>
            <person name="Hurhula B."/>
            <person name="Husby M.E."/>
            <person name="Kamat A."/>
            <person name="Kanga B."/>
            <person name="Kashin S."/>
            <person name="Khazanovich D."/>
            <person name="Kisner P."/>
            <person name="Lance K."/>
            <person name="Lara M."/>
            <person name="Lee W."/>
            <person name="Lennon N."/>
            <person name="Letendre F."/>
            <person name="LeVine R."/>
            <person name="Lipovsky A."/>
            <person name="Liu X."/>
            <person name="Liu J."/>
            <person name="Liu S."/>
            <person name="Lokyitsang T."/>
            <person name="Lokyitsang Y."/>
            <person name="Lubonja R."/>
            <person name="Lui A."/>
            <person name="MacDonald P."/>
            <person name="Magnisalis V."/>
            <person name="Maru K."/>
            <person name="Matthews C."/>
            <person name="McCusker W."/>
            <person name="McDonough S."/>
            <person name="Mehta T."/>
            <person name="Meldrim J."/>
            <person name="Meneus L."/>
            <person name="Mihai O."/>
            <person name="Mihalev A."/>
            <person name="Mihova T."/>
            <person name="Mittelman R."/>
            <person name="Mlenga V."/>
            <person name="Montmayeur A."/>
            <person name="Mulrain L."/>
            <person name="Navidi A."/>
            <person name="Naylor J."/>
            <person name="Negash T."/>
            <person name="Nguyen T."/>
            <person name="Nguyen N."/>
            <person name="Nicol R."/>
            <person name="Norbu C."/>
            <person name="Norbu N."/>
            <person name="Novod N."/>
            <person name="O'Neill B."/>
            <person name="Osman S."/>
            <person name="Markiewicz E."/>
            <person name="Oyono O.L."/>
            <person name="Patti C."/>
            <person name="Phunkhang P."/>
            <person name="Pierre F."/>
            <person name="Priest M."/>
            <person name="Raghuraman S."/>
            <person name="Rege F."/>
            <person name="Reyes R."/>
            <person name="Rise C."/>
            <person name="Rogov P."/>
            <person name="Ross K."/>
            <person name="Ryan E."/>
            <person name="Settipalli S."/>
            <person name="Shea T."/>
            <person name="Sherpa N."/>
            <person name="Shi L."/>
            <person name="Shih D."/>
            <person name="Sparrow T."/>
            <person name="Spaulding J."/>
            <person name="Stalker J."/>
            <person name="Stange-Thomann N."/>
            <person name="Stavropoulos S."/>
            <person name="Stone C."/>
            <person name="Strader C."/>
            <person name="Tesfaye S."/>
            <person name="Thomson T."/>
            <person name="Thoulutsang Y."/>
            <person name="Thoulutsang D."/>
            <person name="Topham K."/>
            <person name="Topping I."/>
            <person name="Tsamla T."/>
            <person name="Vassiliev H."/>
            <person name="Vo A."/>
            <person name="Wangchuk T."/>
            <person name="Wangdi T."/>
            <person name="Weiand M."/>
            <person name="Wilkinson J."/>
            <person name="Wilson A."/>
            <person name="Yadav S."/>
            <person name="Young G."/>
            <person name="Yu Q."/>
            <person name="Zembek L."/>
            <person name="Zhong D."/>
            <person name="Zimmer A."/>
            <person name="Zwirko Z."/>
            <person name="Jaffe D.B."/>
            <person name="Alvarez P."/>
            <person name="Brockman W."/>
            <person name="Butler J."/>
            <person name="Chin C."/>
            <person name="Gnerre S."/>
            <person name="MacCallum I."/>
            <person name="Graves J.A."/>
            <person name="Ponting C.P."/>
            <person name="Breen M."/>
            <person name="Samollow P.B."/>
            <person name="Lander E.S."/>
            <person name="Lindblad-Toh K."/>
        </authorList>
    </citation>
    <scope>NUCLEOTIDE SEQUENCE [LARGE SCALE GENOMIC DNA]</scope>
</reference>